<keyword evidence="5" id="KW-1185">Reference proteome</keyword>
<dbReference type="SFLD" id="SFLDG01150">
    <property type="entry name" value="Main.1:_Beta-like"/>
    <property type="match status" value="1"/>
</dbReference>
<dbReference type="SFLD" id="SFLDG00358">
    <property type="entry name" value="Main_(cytGST)"/>
    <property type="match status" value="1"/>
</dbReference>
<gene>
    <name evidence="4" type="ORF">KZJ38_19195</name>
</gene>
<dbReference type="InterPro" id="IPR036282">
    <property type="entry name" value="Glutathione-S-Trfase_C_sf"/>
</dbReference>
<dbReference type="Pfam" id="PF00043">
    <property type="entry name" value="GST_C"/>
    <property type="match status" value="1"/>
</dbReference>
<reference evidence="4 5" key="1">
    <citation type="submission" date="2021-07" db="EMBL/GenBank/DDBJ databases">
        <title>Paraburkholderia edwinii protects Aspergillus sp. from phenazines by acting as a toxin sponge.</title>
        <authorList>
            <person name="Dahlstrom K.M."/>
            <person name="Newman D.K."/>
        </authorList>
    </citation>
    <scope>NUCLEOTIDE SEQUENCE [LARGE SCALE GENOMIC DNA]</scope>
    <source>
        <strain evidence="4 5">Pe01</strain>
    </source>
</reference>
<dbReference type="EMBL" id="CP080095">
    <property type="protein sequence ID" value="QYD68357.1"/>
    <property type="molecule type" value="Genomic_DNA"/>
</dbReference>
<dbReference type="PANTHER" id="PTHR44051">
    <property type="entry name" value="GLUTATHIONE S-TRANSFERASE-RELATED"/>
    <property type="match status" value="1"/>
</dbReference>
<evidence type="ECO:0000313" key="5">
    <source>
        <dbReference type="Proteomes" id="UP000826462"/>
    </source>
</evidence>
<name>A0ABX8UHD9_9BURK</name>
<dbReference type="RefSeq" id="WP_219797750.1">
    <property type="nucleotide sequence ID" value="NZ_CP080095.1"/>
</dbReference>
<evidence type="ECO:0000313" key="4">
    <source>
        <dbReference type="EMBL" id="QYD68357.1"/>
    </source>
</evidence>
<dbReference type="Proteomes" id="UP000826462">
    <property type="component" value="Chromosome 1"/>
</dbReference>
<sequence length="214" mass="24050">MQLYGRRSSINVQKVVWCLAELGLAEGRDYQRIDAGLEFGVNNTPDYLAMNPNGLVPTLVDGERVVWESNTILRYVAATRAGGHALYPADAGERSEVERWMDWQLGTLWATLRVTFLGLTRTPEPQRDYDAIRGAFRDTARLLRVLDGHLEQRAFIVLDRFTIADIVVALAAHRFTMLAERFAEVLGAEPEMPSVMRWLAQARSREGFSLAVAA</sequence>
<feature type="domain" description="GST N-terminal" evidence="2">
    <location>
        <begin position="1"/>
        <end position="84"/>
    </location>
</feature>
<dbReference type="Gene3D" id="3.40.30.10">
    <property type="entry name" value="Glutaredoxin"/>
    <property type="match status" value="1"/>
</dbReference>
<evidence type="ECO:0000259" key="2">
    <source>
        <dbReference type="PROSITE" id="PS50404"/>
    </source>
</evidence>
<comment type="similarity">
    <text evidence="1">Belongs to the GST superfamily.</text>
</comment>
<organism evidence="4 5">
    <name type="scientific">Paraburkholderia edwinii</name>
    <dbReference type="NCBI Taxonomy" id="2861782"/>
    <lineage>
        <taxon>Bacteria</taxon>
        <taxon>Pseudomonadati</taxon>
        <taxon>Pseudomonadota</taxon>
        <taxon>Betaproteobacteria</taxon>
        <taxon>Burkholderiales</taxon>
        <taxon>Burkholderiaceae</taxon>
        <taxon>Paraburkholderia</taxon>
    </lineage>
</organism>
<dbReference type="Gene3D" id="1.20.1050.10">
    <property type="match status" value="1"/>
</dbReference>
<evidence type="ECO:0000256" key="1">
    <source>
        <dbReference type="RuleBase" id="RU003494"/>
    </source>
</evidence>
<evidence type="ECO:0000259" key="3">
    <source>
        <dbReference type="PROSITE" id="PS50405"/>
    </source>
</evidence>
<dbReference type="InterPro" id="IPR036249">
    <property type="entry name" value="Thioredoxin-like_sf"/>
</dbReference>
<feature type="domain" description="GST C-terminal" evidence="3">
    <location>
        <begin position="90"/>
        <end position="214"/>
    </location>
</feature>
<dbReference type="InterPro" id="IPR010987">
    <property type="entry name" value="Glutathione-S-Trfase_C-like"/>
</dbReference>
<dbReference type="Pfam" id="PF02798">
    <property type="entry name" value="GST_N"/>
    <property type="match status" value="1"/>
</dbReference>
<accession>A0ABX8UHD9</accession>
<dbReference type="PANTHER" id="PTHR44051:SF19">
    <property type="entry name" value="DISULFIDE-BOND OXIDOREDUCTASE YFCG"/>
    <property type="match status" value="1"/>
</dbReference>
<dbReference type="CDD" id="cd03047">
    <property type="entry name" value="GST_N_2"/>
    <property type="match status" value="1"/>
</dbReference>
<protein>
    <submittedName>
        <fullName evidence="4">Glutathione S-transferase N-terminal domain-containing protein</fullName>
    </submittedName>
</protein>
<proteinExistence type="inferred from homology"/>
<dbReference type="PROSITE" id="PS50404">
    <property type="entry name" value="GST_NTER"/>
    <property type="match status" value="1"/>
</dbReference>
<dbReference type="InterPro" id="IPR040079">
    <property type="entry name" value="Glutathione_S-Trfase"/>
</dbReference>
<dbReference type="SFLD" id="SFLDS00019">
    <property type="entry name" value="Glutathione_Transferase_(cytos"/>
    <property type="match status" value="1"/>
</dbReference>
<dbReference type="InterPro" id="IPR004045">
    <property type="entry name" value="Glutathione_S-Trfase_N"/>
</dbReference>
<dbReference type="SUPFAM" id="SSF52833">
    <property type="entry name" value="Thioredoxin-like"/>
    <property type="match status" value="1"/>
</dbReference>
<dbReference type="SUPFAM" id="SSF47616">
    <property type="entry name" value="GST C-terminal domain-like"/>
    <property type="match status" value="1"/>
</dbReference>
<dbReference type="PROSITE" id="PS50405">
    <property type="entry name" value="GST_CTER"/>
    <property type="match status" value="1"/>
</dbReference>
<dbReference type="InterPro" id="IPR004046">
    <property type="entry name" value="GST_C"/>
</dbReference>